<feature type="domain" description="HTH tetR-type" evidence="3">
    <location>
        <begin position="16"/>
        <end position="76"/>
    </location>
</feature>
<dbReference type="InterPro" id="IPR009057">
    <property type="entry name" value="Homeodomain-like_sf"/>
</dbReference>
<reference evidence="4 5" key="1">
    <citation type="submission" date="2023-06" db="EMBL/GenBank/DDBJ databases">
        <title>Alteromonas sp. ASW11-36 isolated from intertidal sand.</title>
        <authorList>
            <person name="Li Y."/>
        </authorList>
    </citation>
    <scope>NUCLEOTIDE SEQUENCE [LARGE SCALE GENOMIC DNA]</scope>
    <source>
        <strain evidence="4 5">ASW11-36</strain>
    </source>
</reference>
<dbReference type="EMBL" id="JAUCBP010000008">
    <property type="protein sequence ID" value="MDM7861238.1"/>
    <property type="molecule type" value="Genomic_DNA"/>
</dbReference>
<evidence type="ECO:0000313" key="4">
    <source>
        <dbReference type="EMBL" id="MDM7861238.1"/>
    </source>
</evidence>
<feature type="DNA-binding region" description="H-T-H motif" evidence="2">
    <location>
        <begin position="39"/>
        <end position="58"/>
    </location>
</feature>
<accession>A0ABT7SYG4</accession>
<evidence type="ECO:0000256" key="1">
    <source>
        <dbReference type="ARBA" id="ARBA00023125"/>
    </source>
</evidence>
<dbReference type="Gene3D" id="1.10.357.10">
    <property type="entry name" value="Tetracycline Repressor, domain 2"/>
    <property type="match status" value="1"/>
</dbReference>
<proteinExistence type="predicted"/>
<keyword evidence="1 2" id="KW-0238">DNA-binding</keyword>
<dbReference type="PANTHER" id="PTHR30055">
    <property type="entry name" value="HTH-TYPE TRANSCRIPTIONAL REGULATOR RUTR"/>
    <property type="match status" value="1"/>
</dbReference>
<dbReference type="PANTHER" id="PTHR30055:SF146">
    <property type="entry name" value="HTH-TYPE TRANSCRIPTIONAL DUAL REGULATOR CECR"/>
    <property type="match status" value="1"/>
</dbReference>
<protein>
    <submittedName>
        <fullName evidence="4">TetR/AcrR family transcriptional regulator</fullName>
    </submittedName>
</protein>
<dbReference type="InterPro" id="IPR001647">
    <property type="entry name" value="HTH_TetR"/>
</dbReference>
<dbReference type="Pfam" id="PF00440">
    <property type="entry name" value="TetR_N"/>
    <property type="match status" value="1"/>
</dbReference>
<organism evidence="4 5">
    <name type="scientific">Alteromonas arenosi</name>
    <dbReference type="NCBI Taxonomy" id="3055817"/>
    <lineage>
        <taxon>Bacteria</taxon>
        <taxon>Pseudomonadati</taxon>
        <taxon>Pseudomonadota</taxon>
        <taxon>Gammaproteobacteria</taxon>
        <taxon>Alteromonadales</taxon>
        <taxon>Alteromonadaceae</taxon>
        <taxon>Alteromonas/Salinimonas group</taxon>
        <taxon>Alteromonas</taxon>
    </lineage>
</organism>
<dbReference type="InterPro" id="IPR050109">
    <property type="entry name" value="HTH-type_TetR-like_transc_reg"/>
</dbReference>
<evidence type="ECO:0000259" key="3">
    <source>
        <dbReference type="PROSITE" id="PS50977"/>
    </source>
</evidence>
<dbReference type="Pfam" id="PF14246">
    <property type="entry name" value="TetR_C_7"/>
    <property type="match status" value="1"/>
</dbReference>
<gene>
    <name evidence="4" type="ORF">QTP81_11595</name>
</gene>
<comment type="caution">
    <text evidence="4">The sequence shown here is derived from an EMBL/GenBank/DDBJ whole genome shotgun (WGS) entry which is preliminary data.</text>
</comment>
<keyword evidence="5" id="KW-1185">Reference proteome</keyword>
<sequence>MSQSTATTKLGRPKSQEKRQTILAAASELFLQQGFTNTSMDLVAKAASVSKQTVYSHFNNKDDLYTAVIDAKCKEYRLDASRLDTCDAPLGDVLNEIAHQTISLLQDPDVIAMYTVVIGEAKNNPHVAELFYRAGPQQSVQTVASIIAKVKPQLTQFQAMSAATDFFNLLKADFHMRSMLRLPFELSHDQQQTICRRVCRQITVLLDECQQFPTIEPHAR</sequence>
<dbReference type="PROSITE" id="PS50977">
    <property type="entry name" value="HTH_TETR_2"/>
    <property type="match status" value="1"/>
</dbReference>
<dbReference type="RefSeq" id="WP_289365673.1">
    <property type="nucleotide sequence ID" value="NZ_JAUCBP010000008.1"/>
</dbReference>
<dbReference type="InterPro" id="IPR039536">
    <property type="entry name" value="TetR_C_Proteobacteria"/>
</dbReference>
<evidence type="ECO:0000256" key="2">
    <source>
        <dbReference type="PROSITE-ProRule" id="PRU00335"/>
    </source>
</evidence>
<dbReference type="SUPFAM" id="SSF46689">
    <property type="entry name" value="Homeodomain-like"/>
    <property type="match status" value="1"/>
</dbReference>
<dbReference type="PRINTS" id="PR00455">
    <property type="entry name" value="HTHTETR"/>
</dbReference>
<dbReference type="Proteomes" id="UP001234343">
    <property type="component" value="Unassembled WGS sequence"/>
</dbReference>
<evidence type="ECO:0000313" key="5">
    <source>
        <dbReference type="Proteomes" id="UP001234343"/>
    </source>
</evidence>
<dbReference type="Gene3D" id="1.10.10.60">
    <property type="entry name" value="Homeodomain-like"/>
    <property type="match status" value="1"/>
</dbReference>
<name>A0ABT7SYG4_9ALTE</name>